<proteinExistence type="predicted"/>
<evidence type="ECO:0000256" key="2">
    <source>
        <dbReference type="SAM" id="Phobius"/>
    </source>
</evidence>
<dbReference type="Pfam" id="PF11052">
    <property type="entry name" value="Tr-sialidase_C"/>
    <property type="match status" value="1"/>
</dbReference>
<evidence type="ECO:0000313" key="4">
    <source>
        <dbReference type="EMBL" id="EAN93310.1"/>
    </source>
</evidence>
<dbReference type="RefSeq" id="XP_815161.1">
    <property type="nucleotide sequence ID" value="XM_810068.1"/>
</dbReference>
<feature type="signal peptide" evidence="3">
    <location>
        <begin position="1"/>
        <end position="24"/>
    </location>
</feature>
<dbReference type="GeneID" id="3546827"/>
<gene>
    <name evidence="4" type="ORF">Tc00.1047053508293.120</name>
</gene>
<reference evidence="4 5" key="1">
    <citation type="journal article" date="2005" name="Science">
        <title>The genome sequence of Trypanosoma cruzi, etiologic agent of Chagas disease.</title>
        <authorList>
            <person name="El-Sayed N.M."/>
            <person name="Myler P.J."/>
            <person name="Bartholomeu D.C."/>
            <person name="Nilsson D."/>
            <person name="Aggarwal G."/>
            <person name="Tran A.N."/>
            <person name="Ghedin E."/>
            <person name="Worthey E.A."/>
            <person name="Delcher A.L."/>
            <person name="Blandin G."/>
            <person name="Westenberger S.J."/>
            <person name="Caler E."/>
            <person name="Cerqueira G.C."/>
            <person name="Branche C."/>
            <person name="Haas B."/>
            <person name="Anupama A."/>
            <person name="Arner E."/>
            <person name="Aslund L."/>
            <person name="Attipoe P."/>
            <person name="Bontempi E."/>
            <person name="Bringaud F."/>
            <person name="Burton P."/>
            <person name="Cadag E."/>
            <person name="Campbell D.A."/>
            <person name="Carrington M."/>
            <person name="Crabtree J."/>
            <person name="Darban H."/>
            <person name="da Silveira J.F."/>
            <person name="de Jong P."/>
            <person name="Edwards K."/>
            <person name="Englund P.T."/>
            <person name="Fazelina G."/>
            <person name="Feldblyum T."/>
            <person name="Ferella M."/>
            <person name="Frasch A.C."/>
            <person name="Gull K."/>
            <person name="Horn D."/>
            <person name="Hou L."/>
            <person name="Huang Y."/>
            <person name="Kindlund E."/>
            <person name="Klingbeil M."/>
            <person name="Kluge S."/>
            <person name="Koo H."/>
            <person name="Lacerda D."/>
            <person name="Levin M.J."/>
            <person name="Lorenzi H."/>
            <person name="Louie T."/>
            <person name="Machado C.R."/>
            <person name="McCulloch R."/>
            <person name="McKenna A."/>
            <person name="Mizuno Y."/>
            <person name="Mottram J.C."/>
            <person name="Nelson S."/>
            <person name="Ochaya S."/>
            <person name="Osoegawa K."/>
            <person name="Pai G."/>
            <person name="Parsons M."/>
            <person name="Pentony M."/>
            <person name="Pettersson U."/>
            <person name="Pop M."/>
            <person name="Ramirez J.L."/>
            <person name="Rinta J."/>
            <person name="Robertson L."/>
            <person name="Salzberg S.L."/>
            <person name="Sanchez D.O."/>
            <person name="Seyler A."/>
            <person name="Sharma R."/>
            <person name="Shetty J."/>
            <person name="Simpson A.J."/>
            <person name="Sisk E."/>
            <person name="Tammi M.T."/>
            <person name="Tarleton R."/>
            <person name="Teixeira S."/>
            <person name="Van Aken S."/>
            <person name="Vogt C."/>
            <person name="Ward P.N."/>
            <person name="Wickstead B."/>
            <person name="Wortman J."/>
            <person name="White O."/>
            <person name="Fraser C.M."/>
            <person name="Stuart K.D."/>
            <person name="Andersson B."/>
        </authorList>
    </citation>
    <scope>NUCLEOTIDE SEQUENCE [LARGE SCALE GENOMIC DNA]</scope>
    <source>
        <strain evidence="4 5">CL Brener</strain>
    </source>
</reference>
<dbReference type="InterPro" id="IPR021287">
    <property type="entry name" value="Trans-sialidase_CS"/>
</dbReference>
<keyword evidence="5" id="KW-1185">Reference proteome</keyword>
<accession>Q4DLA5</accession>
<keyword evidence="3" id="KW-0732">Signal</keyword>
<dbReference type="VEuPathDB" id="TriTrypDB:TcCLB.508293.120"/>
<evidence type="ECO:0008006" key="6">
    <source>
        <dbReference type="Google" id="ProtNLM"/>
    </source>
</evidence>
<evidence type="ECO:0000256" key="1">
    <source>
        <dbReference type="SAM" id="MobiDB-lite"/>
    </source>
</evidence>
<sequence length="387" mass="40555">MLLLQCMLAVALFCFCCLSVCVTAAGSAGDVSGDADAVVVPVDVSCAPSDGSLSYRVRVCVWAWKKCSAASAEAQCENYTFSGFGVRMHGRNGELGAVCHVAHAVHTCSNCAASCAAEEEGATVASTMNVTAHKYAGPYELWWRQFSPDGTIHPPARSGDADRTGICQLPPPREGKDDTKSGGTTAPQVNAEPSRQHEDRRRSAAADGANTVDPSPASNTATNTSETRPEFASNPNEMMVPNASKKRPSFANGPRILVASNASGIMSVTYGGREHVAADNTDELSERSANGHKSLLSENGVAGSGFFGEGDAGGLTQRNASGHESRPQLREFTAQYSGSGVSLHDCFALHNDAKLTLRELTVGSTVRVCVCWVLLLLLGLCGVVAVL</sequence>
<name>Q4DLA5_TRYCC</name>
<organism evidence="4 5">
    <name type="scientific">Trypanosoma cruzi (strain CL Brener)</name>
    <dbReference type="NCBI Taxonomy" id="353153"/>
    <lineage>
        <taxon>Eukaryota</taxon>
        <taxon>Discoba</taxon>
        <taxon>Euglenozoa</taxon>
        <taxon>Kinetoplastea</taxon>
        <taxon>Metakinetoplastina</taxon>
        <taxon>Trypanosomatida</taxon>
        <taxon>Trypanosomatidae</taxon>
        <taxon>Trypanosoma</taxon>
        <taxon>Schizotrypanum</taxon>
    </lineage>
</organism>
<dbReference type="EMBL" id="AAHK01000359">
    <property type="protein sequence ID" value="EAN93310.1"/>
    <property type="molecule type" value="Genomic_DNA"/>
</dbReference>
<dbReference type="PaxDb" id="353153-Q4DLA5"/>
<feature type="region of interest" description="Disordered" evidence="1">
    <location>
        <begin position="150"/>
        <end position="248"/>
    </location>
</feature>
<feature type="transmembrane region" description="Helical" evidence="2">
    <location>
        <begin position="365"/>
        <end position="386"/>
    </location>
</feature>
<dbReference type="InParanoid" id="Q4DLA5"/>
<feature type="compositionally biased region" description="Polar residues" evidence="1">
    <location>
        <begin position="181"/>
        <end position="193"/>
    </location>
</feature>
<protein>
    <recommendedName>
        <fullName evidence="6">Mucin-like glycoprotein</fullName>
    </recommendedName>
</protein>
<feature type="chain" id="PRO_5004237161" description="Mucin-like glycoprotein" evidence="3">
    <location>
        <begin position="25"/>
        <end position="387"/>
    </location>
</feature>
<dbReference type="Proteomes" id="UP000002296">
    <property type="component" value="Unassembled WGS sequence"/>
</dbReference>
<dbReference type="AlphaFoldDB" id="Q4DLA5"/>
<keyword evidence="2" id="KW-0472">Membrane</keyword>
<feature type="compositionally biased region" description="Polar residues" evidence="1">
    <location>
        <begin position="212"/>
        <end position="226"/>
    </location>
</feature>
<comment type="caution">
    <text evidence="4">The sequence shown here is derived from an EMBL/GenBank/DDBJ whole genome shotgun (WGS) entry which is preliminary data.</text>
</comment>
<keyword evidence="2" id="KW-1133">Transmembrane helix</keyword>
<evidence type="ECO:0000313" key="5">
    <source>
        <dbReference type="Proteomes" id="UP000002296"/>
    </source>
</evidence>
<evidence type="ECO:0000256" key="3">
    <source>
        <dbReference type="SAM" id="SignalP"/>
    </source>
</evidence>
<dbReference type="KEGG" id="tcr:508293.120"/>
<keyword evidence="2" id="KW-0812">Transmembrane</keyword>
<feature type="compositionally biased region" description="Basic and acidic residues" evidence="1">
    <location>
        <begin position="194"/>
        <end position="204"/>
    </location>
</feature>